<feature type="non-terminal residue" evidence="7">
    <location>
        <position position="834"/>
    </location>
</feature>
<keyword evidence="1" id="KW-0433">Leucine-rich repeat</keyword>
<evidence type="ECO:0000313" key="8">
    <source>
        <dbReference type="Proteomes" id="UP001234787"/>
    </source>
</evidence>
<dbReference type="Gene3D" id="3.80.10.10">
    <property type="entry name" value="Ribonuclease Inhibitor"/>
    <property type="match status" value="2"/>
</dbReference>
<dbReference type="PRINTS" id="PR00364">
    <property type="entry name" value="DISEASERSIST"/>
</dbReference>
<dbReference type="SUPFAM" id="SSF52540">
    <property type="entry name" value="P-loop containing nucleoside triphosphate hydrolases"/>
    <property type="match status" value="1"/>
</dbReference>
<dbReference type="Gene3D" id="3.40.50.300">
    <property type="entry name" value="P-loop containing nucleotide triphosphate hydrolases"/>
    <property type="match status" value="1"/>
</dbReference>
<dbReference type="InterPro" id="IPR044974">
    <property type="entry name" value="Disease_R_plants"/>
</dbReference>
<dbReference type="InterPro" id="IPR036390">
    <property type="entry name" value="WH_DNA-bd_sf"/>
</dbReference>
<dbReference type="SUPFAM" id="SSF46785">
    <property type="entry name" value="Winged helix' DNA-binding domain"/>
    <property type="match status" value="1"/>
</dbReference>
<dbReference type="AlphaFoldDB" id="A0AAD3NW50"/>
<evidence type="ECO:0000256" key="2">
    <source>
        <dbReference type="ARBA" id="ARBA00022737"/>
    </source>
</evidence>
<evidence type="ECO:0000259" key="4">
    <source>
        <dbReference type="Pfam" id="PF00931"/>
    </source>
</evidence>
<dbReference type="InterPro" id="IPR002182">
    <property type="entry name" value="NB-ARC"/>
</dbReference>
<dbReference type="GO" id="GO:0051707">
    <property type="term" value="P:response to other organism"/>
    <property type="evidence" value="ECO:0007669"/>
    <property type="project" value="UniProtKB-ARBA"/>
</dbReference>
<dbReference type="Proteomes" id="UP001234787">
    <property type="component" value="Unassembled WGS sequence"/>
</dbReference>
<evidence type="ECO:0000313" key="7">
    <source>
        <dbReference type="EMBL" id="GLJ59532.1"/>
    </source>
</evidence>
<dbReference type="Gene3D" id="1.10.8.430">
    <property type="entry name" value="Helical domain of apoptotic protease-activating factors"/>
    <property type="match status" value="1"/>
</dbReference>
<dbReference type="InterPro" id="IPR032675">
    <property type="entry name" value="LRR_dom_sf"/>
</dbReference>
<dbReference type="GO" id="GO:0006952">
    <property type="term" value="P:defense response"/>
    <property type="evidence" value="ECO:0007669"/>
    <property type="project" value="UniProtKB-KW"/>
</dbReference>
<evidence type="ECO:0000256" key="3">
    <source>
        <dbReference type="ARBA" id="ARBA00022821"/>
    </source>
</evidence>
<feature type="domain" description="NB-ARC" evidence="4">
    <location>
        <begin position="45"/>
        <end position="199"/>
    </location>
</feature>
<dbReference type="EMBL" id="BSEH01001024">
    <property type="protein sequence ID" value="GLJ59532.1"/>
    <property type="molecule type" value="Genomic_DNA"/>
</dbReference>
<feature type="domain" description="Disease resistance protein Roq1-like winged-helix" evidence="5">
    <location>
        <begin position="269"/>
        <end position="341"/>
    </location>
</feature>
<protein>
    <recommendedName>
        <fullName evidence="9">AAA+ ATPase domain-containing protein</fullName>
    </recommendedName>
</protein>
<accession>A0AAD3NW50</accession>
<dbReference type="SUPFAM" id="SSF52058">
    <property type="entry name" value="L domain-like"/>
    <property type="match status" value="2"/>
</dbReference>
<sequence length="834" mass="94598">DEQRVVKNLVNRVVKETNKVPTEVAKHLVGLYEAMRYFDTIALKSAGTIQIVGIRGMGGSGKTTLAKEIYKKRSSMIDRSSFIYNIGDATEKGLLVDKQKKLLDDLDVKGVSFDDVDVGRGILNSHLRSISVLIILDDVDNTDQLDALLPAKESLGEGSLIVVITRRLDVLKARGISNIYQMRALNATHSRQLFCWHAFLQPFPRLEFEALVEKFLKVCNGLPLSLKVLGGKLYGESCKDNWQRTLKELSILSDTGIRGQLKVSYDALDEKEKEMFSDIACFFIGEETSLAIEVWEGSDWDGQIGLERLLSKCLVEVDDNNVIQMHDHLRDLGRQIARRQSPYRLWSPQQFPSIPPQESLQIRGMTNTNSDPCHLWKEKIIQHTSFEKQTQTSFSLALCSLGLKLLVCSRQFLNQEVGELSRELLWLRWNDFNHTNLPSWLSLKNLRVLELNGALNLQELWTDAEHAPLQLRELIITGTWSACFEMFPSSISNLKYLKKIALLGCVCKEFSIRELPEEFCGLQSLEHLELRHCNKLSTLPTHFGELRKLRHLDLYSCQMLRKFPISFKQLVDLEYLDLSGCKKLPSMPDILENMRKLKKLYFTGCPKFQELPLQIAEQKYLRVLHLKKTMLKDLPTNIGQLSKLETLVIGSPHLTGFPESLGYLSSLVHLKITGCINLKYFPESVEHLKLLGYLCIKSSGVRSLPQGFRQLTNLQILKIFDCPIAELDVGSASCTSLRKLQMIHLKATDVTRLSISQNCCPNLQTLQIELNRRLIEIDVLSTSVKMVKVYECPMLRNINGISGLVKLESMEITGCPKLGQDNIRAAARSTISTH</sequence>
<dbReference type="InterPro" id="IPR042197">
    <property type="entry name" value="Apaf_helical"/>
</dbReference>
<dbReference type="PANTHER" id="PTHR11017:SF385">
    <property type="entry name" value="DISEASE RESISTANCE PROTEIN (TIR-NBS-LRR CLASS)-RELATED"/>
    <property type="match status" value="1"/>
</dbReference>
<dbReference type="InterPro" id="IPR055414">
    <property type="entry name" value="LRR_R13L4/SHOC2-like"/>
</dbReference>
<keyword evidence="8" id="KW-1185">Reference proteome</keyword>
<feature type="domain" description="Disease resistance R13L4/SHOC-2-like LRR" evidence="6">
    <location>
        <begin position="576"/>
        <end position="771"/>
    </location>
</feature>
<comment type="caution">
    <text evidence="7">The sequence shown here is derived from an EMBL/GenBank/DDBJ whole genome shotgun (WGS) entry which is preliminary data.</text>
</comment>
<dbReference type="InterPro" id="IPR058192">
    <property type="entry name" value="WHD_ROQ1-like"/>
</dbReference>
<dbReference type="Pfam" id="PF00931">
    <property type="entry name" value="NB-ARC"/>
    <property type="match status" value="1"/>
</dbReference>
<name>A0AAD3NW50_CRYJA</name>
<dbReference type="PANTHER" id="PTHR11017">
    <property type="entry name" value="LEUCINE-RICH REPEAT-CONTAINING PROTEIN"/>
    <property type="match status" value="1"/>
</dbReference>
<gene>
    <name evidence="7" type="ORF">SUGI_1513090</name>
</gene>
<dbReference type="Pfam" id="PF23598">
    <property type="entry name" value="LRR_14"/>
    <property type="match status" value="1"/>
</dbReference>
<reference evidence="7" key="1">
    <citation type="submission" date="2022-12" db="EMBL/GenBank/DDBJ databases">
        <title>Chromosome-Level Genome Assembly of Japanese Cedar (Cryptomeriajaponica D. Don).</title>
        <authorList>
            <person name="Fujino T."/>
            <person name="Yamaguchi K."/>
            <person name="Yokoyama T."/>
            <person name="Hamanaka T."/>
            <person name="Harazono Y."/>
            <person name="Kamada H."/>
            <person name="Kobayashi W."/>
            <person name="Ujino-Ihara T."/>
            <person name="Uchiyama K."/>
            <person name="Matsumoto A."/>
            <person name="Izuno A."/>
            <person name="Tsumura Y."/>
            <person name="Toyoda A."/>
            <person name="Shigenobu S."/>
            <person name="Moriguchi Y."/>
            <person name="Ueno S."/>
            <person name="Kasahara M."/>
        </authorList>
    </citation>
    <scope>NUCLEOTIDE SEQUENCE</scope>
</reference>
<evidence type="ECO:0008006" key="9">
    <source>
        <dbReference type="Google" id="ProtNLM"/>
    </source>
</evidence>
<evidence type="ECO:0000259" key="5">
    <source>
        <dbReference type="Pfam" id="PF23282"/>
    </source>
</evidence>
<organism evidence="7 8">
    <name type="scientific">Cryptomeria japonica</name>
    <name type="common">Japanese cedar</name>
    <name type="synonym">Cupressus japonica</name>
    <dbReference type="NCBI Taxonomy" id="3369"/>
    <lineage>
        <taxon>Eukaryota</taxon>
        <taxon>Viridiplantae</taxon>
        <taxon>Streptophyta</taxon>
        <taxon>Embryophyta</taxon>
        <taxon>Tracheophyta</taxon>
        <taxon>Spermatophyta</taxon>
        <taxon>Pinopsida</taxon>
        <taxon>Pinidae</taxon>
        <taxon>Conifers II</taxon>
        <taxon>Cupressales</taxon>
        <taxon>Cupressaceae</taxon>
        <taxon>Cryptomeria</taxon>
    </lineage>
</organism>
<evidence type="ECO:0000256" key="1">
    <source>
        <dbReference type="ARBA" id="ARBA00022614"/>
    </source>
</evidence>
<dbReference type="GO" id="GO:0043531">
    <property type="term" value="F:ADP binding"/>
    <property type="evidence" value="ECO:0007669"/>
    <property type="project" value="InterPro"/>
</dbReference>
<evidence type="ECO:0000259" key="6">
    <source>
        <dbReference type="Pfam" id="PF23598"/>
    </source>
</evidence>
<keyword evidence="3" id="KW-0611">Plant defense</keyword>
<dbReference type="InterPro" id="IPR027417">
    <property type="entry name" value="P-loop_NTPase"/>
</dbReference>
<keyword evidence="2" id="KW-0677">Repeat</keyword>
<proteinExistence type="predicted"/>
<dbReference type="Pfam" id="PF23282">
    <property type="entry name" value="WHD_ROQ1"/>
    <property type="match status" value="1"/>
</dbReference>